<organism evidence="3 4">
    <name type="scientific">Methylosinus trichosporium (strain ATCC 35070 / NCIMB 11131 / UNIQEM 75 / OB3b)</name>
    <dbReference type="NCBI Taxonomy" id="595536"/>
    <lineage>
        <taxon>Bacteria</taxon>
        <taxon>Pseudomonadati</taxon>
        <taxon>Pseudomonadota</taxon>
        <taxon>Alphaproteobacteria</taxon>
        <taxon>Hyphomicrobiales</taxon>
        <taxon>Methylocystaceae</taxon>
        <taxon>Methylosinus</taxon>
    </lineage>
</organism>
<dbReference type="GO" id="GO:0005737">
    <property type="term" value="C:cytoplasm"/>
    <property type="evidence" value="ECO:0007669"/>
    <property type="project" value="TreeGrafter"/>
</dbReference>
<reference evidence="4" key="1">
    <citation type="submission" date="2017-10" db="EMBL/GenBank/DDBJ databases">
        <title>Completed PacBio SMRT sequence of Methylosinus trichosporium OB3b reveals presence of a third large plasmid.</title>
        <authorList>
            <person name="Charles T.C."/>
            <person name="Lynch M.D.J."/>
            <person name="Heil J.R."/>
            <person name="Cheng J."/>
        </authorList>
    </citation>
    <scope>NUCLEOTIDE SEQUENCE [LARGE SCALE GENOMIC DNA]</scope>
    <source>
        <strain evidence="4">OB3b</strain>
    </source>
</reference>
<dbReference type="InterPro" id="IPR003719">
    <property type="entry name" value="Phenazine_PhzF-like"/>
</dbReference>
<dbReference type="Gene3D" id="3.10.310.10">
    <property type="entry name" value="Diaminopimelate Epimerase, Chain A, domain 1"/>
    <property type="match status" value="2"/>
</dbReference>
<dbReference type="Pfam" id="PF02567">
    <property type="entry name" value="PhzC-PhzF"/>
    <property type="match status" value="1"/>
</dbReference>
<dbReference type="GO" id="GO:0016853">
    <property type="term" value="F:isomerase activity"/>
    <property type="evidence" value="ECO:0007669"/>
    <property type="project" value="TreeGrafter"/>
</dbReference>
<dbReference type="STRING" id="595536.GCA_000178815_03799"/>
<evidence type="ECO:0000256" key="1">
    <source>
        <dbReference type="ARBA" id="ARBA00008270"/>
    </source>
</evidence>
<evidence type="ECO:0000313" key="4">
    <source>
        <dbReference type="Proteomes" id="UP000230709"/>
    </source>
</evidence>
<dbReference type="PANTHER" id="PTHR13774">
    <property type="entry name" value="PHENAZINE BIOSYNTHESIS PROTEIN"/>
    <property type="match status" value="1"/>
</dbReference>
<keyword evidence="4" id="KW-1185">Reference proteome</keyword>
<dbReference type="AlphaFoldDB" id="A0A2D2CY10"/>
<accession>A0A2D2CY10</accession>
<feature type="active site" evidence="2">
    <location>
        <position position="46"/>
    </location>
</feature>
<dbReference type="PANTHER" id="PTHR13774:SF32">
    <property type="entry name" value="ANTISENSE-ENHANCING SEQUENCE 1"/>
    <property type="match status" value="1"/>
</dbReference>
<proteinExistence type="inferred from homology"/>
<protein>
    <submittedName>
        <fullName evidence="3">PhzF family phenazine biosynthesis protein</fullName>
    </submittedName>
</protein>
<comment type="similarity">
    <text evidence="1">Belongs to the PhzF family.</text>
</comment>
<dbReference type="NCBIfam" id="TIGR00654">
    <property type="entry name" value="PhzF_family"/>
    <property type="match status" value="1"/>
</dbReference>
<dbReference type="RefSeq" id="WP_003611289.1">
    <property type="nucleotide sequence ID" value="NZ_ADVE02000001.1"/>
</dbReference>
<gene>
    <name evidence="3" type="ORF">CQW49_06785</name>
</gene>
<dbReference type="SUPFAM" id="SSF54506">
    <property type="entry name" value="Diaminopimelate epimerase-like"/>
    <property type="match status" value="1"/>
</dbReference>
<dbReference type="EMBL" id="CP023737">
    <property type="protein sequence ID" value="ATQ67627.1"/>
    <property type="molecule type" value="Genomic_DNA"/>
</dbReference>
<dbReference type="KEGG" id="mtw:CQW49_06785"/>
<sequence>MKLRFHTLDVFTDRRFAGNPLAVVLAADALDGATMQKIAREFNLSETVFVLEPLDPVNTARLRIFTPSAELPFAGHPTIGAAALIASRRAPDMLARNGLVVALEEEIGVLRCDVSAGAEGRVFARFAAPRLPWGGGEPPQTAALAAALGLESADIGFRRHAPSRFSAGVEFLFVPVNSRAALDRAQPDLSAFGAVLGASRGAYLYTTETMAQDSAVLARSFPHGVGVAEDPATGSAAAAFAAVAHAFEAPEDGEHEFVIEQGYRVGRPSRIIVGSRIECGQLAAVSVAGASIGVLSGELEL</sequence>
<dbReference type="PIRSF" id="PIRSF016184">
    <property type="entry name" value="PhzC_PhzF"/>
    <property type="match status" value="1"/>
</dbReference>
<dbReference type="Proteomes" id="UP000230709">
    <property type="component" value="Chromosome"/>
</dbReference>
<evidence type="ECO:0000256" key="2">
    <source>
        <dbReference type="PIRSR" id="PIRSR016184-1"/>
    </source>
</evidence>
<name>A0A2D2CY10_METT3</name>
<evidence type="ECO:0000313" key="3">
    <source>
        <dbReference type="EMBL" id="ATQ67627.1"/>
    </source>
</evidence>